<evidence type="ECO:0000313" key="2">
    <source>
        <dbReference type="EMBL" id="MBH9577346.1"/>
    </source>
</evidence>
<gene>
    <name evidence="2" type="ORF">I7X39_10590</name>
</gene>
<keyword evidence="1" id="KW-0732">Signal</keyword>
<dbReference type="SUPFAM" id="SSF49344">
    <property type="entry name" value="CBD9-like"/>
    <property type="match status" value="1"/>
</dbReference>
<accession>A0A931J2Y4</accession>
<dbReference type="Proteomes" id="UP000613266">
    <property type="component" value="Unassembled WGS sequence"/>
</dbReference>
<name>A0A931J2Y4_9BURK</name>
<dbReference type="RefSeq" id="WP_198111117.1">
    <property type="nucleotide sequence ID" value="NZ_JAEDAK010000006.1"/>
</dbReference>
<sequence>MRFLALAALLSCSAMAAPTPPPLPTHALGPATPPRIDGRLDDAVWRDAPTFEAFQRFRPDSAPDAGPYRTAVQILVTPDALIFAIRAWDPEPAQIRAPLARRDQIYPDQDAITLWIDPNGRQQVAQFVRVNASGSLADGLYSAAADEEDASPDYLDVEAAAQRLPDGYSIEIRWPLASLRYPLNGQLPWRLMVSRRVPRDTMLTFTSVPLTREHPHLLALLQTLDRPELLREGLAEAQHRVLRSELTVRHGEPQRASPRANLGLEAQWRPRADWVLDATLRPDFSQVDLDDPQLAGNTRFALFVPEKRAFFLESSDVLGQVMPDGWGVARGLLAFYSRTVTNPRWGLRATWRGTDSEATALALQDAGGGLRLRPGPFGTESVDEDRRSRLLFARHRSQLHEDWALAGLVSLRDWEDGARSSVLGLDFQGEPGEAGGPEQLRGHLLFSREQEDGRARDGHAAWLSWRHRGEGWRWQADWEHLSPRFSNDNGFVPQAGIERRTVEFLRPFHLDDGGPILSWEALLRLQDVQALRDPEQQVQQRQAIGQALQPGFWLLGPLSTEVFGHVNLQRQRARAQGRLHRPNSLLLGLDSHPGPRWTYVHLELDWGERLDVEADRVGRGHMLSSQLTVRERLPAWLGGWEFEAEQRWGFGTVRAPQGGRALREAQAQTKLLLYFSPEQALRLLHQRGRTVRTAEPGLAGGRDAHEVSTLTWLARAGALRGWSVGASWSREAQSAPLQRELFVKFQQGWDW</sequence>
<protein>
    <submittedName>
        <fullName evidence="2">Uncharacterized protein</fullName>
    </submittedName>
</protein>
<dbReference type="EMBL" id="JAEDAK010000006">
    <property type="protein sequence ID" value="MBH9577346.1"/>
    <property type="molecule type" value="Genomic_DNA"/>
</dbReference>
<feature type="signal peptide" evidence="1">
    <location>
        <begin position="1"/>
        <end position="16"/>
    </location>
</feature>
<evidence type="ECO:0000256" key="1">
    <source>
        <dbReference type="SAM" id="SignalP"/>
    </source>
</evidence>
<proteinExistence type="predicted"/>
<organism evidence="2 3">
    <name type="scientific">Inhella proteolytica</name>
    <dbReference type="NCBI Taxonomy" id="2795029"/>
    <lineage>
        <taxon>Bacteria</taxon>
        <taxon>Pseudomonadati</taxon>
        <taxon>Pseudomonadota</taxon>
        <taxon>Betaproteobacteria</taxon>
        <taxon>Burkholderiales</taxon>
        <taxon>Sphaerotilaceae</taxon>
        <taxon>Inhella</taxon>
    </lineage>
</organism>
<reference evidence="2" key="1">
    <citation type="submission" date="2020-12" db="EMBL/GenBank/DDBJ databases">
        <title>The genome sequence of Inhella sp. 1Y17.</title>
        <authorList>
            <person name="Liu Y."/>
        </authorList>
    </citation>
    <scope>NUCLEOTIDE SEQUENCE</scope>
    <source>
        <strain evidence="2">1Y17</strain>
    </source>
</reference>
<feature type="chain" id="PRO_5037932412" evidence="1">
    <location>
        <begin position="17"/>
        <end position="751"/>
    </location>
</feature>
<dbReference type="Gene3D" id="2.60.40.1190">
    <property type="match status" value="1"/>
</dbReference>
<dbReference type="AlphaFoldDB" id="A0A931J2Y4"/>
<keyword evidence="3" id="KW-1185">Reference proteome</keyword>
<comment type="caution">
    <text evidence="2">The sequence shown here is derived from an EMBL/GenBank/DDBJ whole genome shotgun (WGS) entry which is preliminary data.</text>
</comment>
<evidence type="ECO:0000313" key="3">
    <source>
        <dbReference type="Proteomes" id="UP000613266"/>
    </source>
</evidence>